<proteinExistence type="predicted"/>
<dbReference type="EMBL" id="JANPWB010000008">
    <property type="protein sequence ID" value="KAJ1163150.1"/>
    <property type="molecule type" value="Genomic_DNA"/>
</dbReference>
<dbReference type="AlphaFoldDB" id="A0AAV7SGF7"/>
<gene>
    <name evidence="2" type="ORF">NDU88_003613</name>
</gene>
<keyword evidence="3" id="KW-1185">Reference proteome</keyword>
<dbReference type="Proteomes" id="UP001066276">
    <property type="component" value="Chromosome 4_2"/>
</dbReference>
<feature type="region of interest" description="Disordered" evidence="1">
    <location>
        <begin position="270"/>
        <end position="300"/>
    </location>
</feature>
<evidence type="ECO:0000256" key="1">
    <source>
        <dbReference type="SAM" id="MobiDB-lite"/>
    </source>
</evidence>
<feature type="compositionally biased region" description="Polar residues" evidence="1">
    <location>
        <begin position="165"/>
        <end position="178"/>
    </location>
</feature>
<feature type="compositionally biased region" description="Basic and acidic residues" evidence="1">
    <location>
        <begin position="145"/>
        <end position="158"/>
    </location>
</feature>
<evidence type="ECO:0000313" key="3">
    <source>
        <dbReference type="Proteomes" id="UP001066276"/>
    </source>
</evidence>
<evidence type="ECO:0000313" key="2">
    <source>
        <dbReference type="EMBL" id="KAJ1163150.1"/>
    </source>
</evidence>
<organism evidence="2 3">
    <name type="scientific">Pleurodeles waltl</name>
    <name type="common">Iberian ribbed newt</name>
    <dbReference type="NCBI Taxonomy" id="8319"/>
    <lineage>
        <taxon>Eukaryota</taxon>
        <taxon>Metazoa</taxon>
        <taxon>Chordata</taxon>
        <taxon>Craniata</taxon>
        <taxon>Vertebrata</taxon>
        <taxon>Euteleostomi</taxon>
        <taxon>Amphibia</taxon>
        <taxon>Batrachia</taxon>
        <taxon>Caudata</taxon>
        <taxon>Salamandroidea</taxon>
        <taxon>Salamandridae</taxon>
        <taxon>Pleurodelinae</taxon>
        <taxon>Pleurodeles</taxon>
    </lineage>
</organism>
<name>A0AAV7SGF7_PLEWA</name>
<reference evidence="2" key="1">
    <citation type="journal article" date="2022" name="bioRxiv">
        <title>Sequencing and chromosome-scale assembly of the giantPleurodeles waltlgenome.</title>
        <authorList>
            <person name="Brown T."/>
            <person name="Elewa A."/>
            <person name="Iarovenko S."/>
            <person name="Subramanian E."/>
            <person name="Araus A.J."/>
            <person name="Petzold A."/>
            <person name="Susuki M."/>
            <person name="Suzuki K.-i.T."/>
            <person name="Hayashi T."/>
            <person name="Toyoda A."/>
            <person name="Oliveira C."/>
            <person name="Osipova E."/>
            <person name="Leigh N.D."/>
            <person name="Simon A."/>
            <person name="Yun M.H."/>
        </authorList>
    </citation>
    <scope>NUCLEOTIDE SEQUENCE</scope>
    <source>
        <strain evidence="2">20211129_DDA</strain>
        <tissue evidence="2">Liver</tissue>
    </source>
</reference>
<accession>A0AAV7SGF7</accession>
<comment type="caution">
    <text evidence="2">The sequence shown here is derived from an EMBL/GenBank/DDBJ whole genome shotgun (WGS) entry which is preliminary data.</text>
</comment>
<feature type="compositionally biased region" description="Basic residues" evidence="1">
    <location>
        <begin position="179"/>
        <end position="189"/>
    </location>
</feature>
<sequence>MFAVSLVLAENVKTRVRAAKVEEPHLRAGGTLLPRKVSSRPSSSLGQRKVDQEDTAVSENAEQHARKINMPTTEPQLPVISNSTNRETIKEADVSLATIIDYFMKRNSTLSLNRVQLPRSQLCAPRHAPPSLRNIVMNFDDKVASSEKREDWERDTFPEGRVSPVPSQYSLASSVRYQNRSKGRVKLHHGRDFPGDDDDQSVKSIQSVKSARNATESIARAKWTRDERRTHPPYYDPPLGPATAREGAEKLMITGFNICKASTDPFSLNHNRLSKKEQEKPCKRLLQPTPNREQKASAHSACDDVAFLVDDARRRK</sequence>
<feature type="region of interest" description="Disordered" evidence="1">
    <location>
        <begin position="145"/>
        <end position="201"/>
    </location>
</feature>
<protein>
    <submittedName>
        <fullName evidence="2">Uncharacterized protein</fullName>
    </submittedName>
</protein>
<feature type="region of interest" description="Disordered" evidence="1">
    <location>
        <begin position="30"/>
        <end position="63"/>
    </location>
</feature>